<dbReference type="GO" id="GO:0020037">
    <property type="term" value="F:heme binding"/>
    <property type="evidence" value="ECO:0007669"/>
    <property type="project" value="InterPro"/>
</dbReference>
<evidence type="ECO:0000256" key="5">
    <source>
        <dbReference type="ARBA" id="ARBA00023004"/>
    </source>
</evidence>
<organism evidence="8">
    <name type="scientific">Salvia splendens</name>
    <name type="common">Scarlet sage</name>
    <dbReference type="NCBI Taxonomy" id="180675"/>
    <lineage>
        <taxon>Eukaryota</taxon>
        <taxon>Viridiplantae</taxon>
        <taxon>Streptophyta</taxon>
        <taxon>Embryophyta</taxon>
        <taxon>Tracheophyta</taxon>
        <taxon>Spermatophyta</taxon>
        <taxon>Magnoliopsida</taxon>
        <taxon>eudicotyledons</taxon>
        <taxon>Gunneridae</taxon>
        <taxon>Pentapetalae</taxon>
        <taxon>asterids</taxon>
        <taxon>lamiids</taxon>
        <taxon>Lamiales</taxon>
        <taxon>Lamiaceae</taxon>
        <taxon>Nepetoideae</taxon>
        <taxon>Mentheae</taxon>
        <taxon>Salviinae</taxon>
        <taxon>Salvia</taxon>
        <taxon>Salvia subgen. Calosphace</taxon>
        <taxon>core Calosphace</taxon>
    </lineage>
</organism>
<comment type="caution">
    <text evidence="8">The sequence shown here is derived from an EMBL/GenBank/DDBJ whole genome shotgun (WGS) entry which is preliminary data.</text>
</comment>
<dbReference type="GO" id="GO:0004497">
    <property type="term" value="F:monooxygenase activity"/>
    <property type="evidence" value="ECO:0007669"/>
    <property type="project" value="UniProtKB-KW"/>
</dbReference>
<keyword evidence="5 7" id="KW-0408">Iron</keyword>
<sequence>MEVSPLYYTCLALFLVILTFKLFNPKTHRRLPPAPSPPLPFVGHLHLLAPPLHRTFHRFSLTHGPIFSLKLGVRRVVVVSSPDLVDECFTRNDVVFSNRPRVLVDKYIGYDHTTIAGAPYGPHWRGLRRLGAAEALSPARLNALSEARQDETRRALSRLAAAAAGGGGFSAVELRPRIFDVIFSIIMRTLAGEKYSSSGAGEGEFGGEIQEMVSEVFESAQSSNPEDFVPILKWIDYRGLKRKLSELGKRLDDFYEELLAEQRRERRSDTVIGHLLAMQESDSQFYTDQTIKGFITNMIVAGTDTSVVTIEWAMSLLLNHPNVLEIARLELDSKVGPHRLVEERDLPNLNYLQNIISETFRMFPAGPLVVPRESSADCRVGGYDIPSGTILLVNAWAIHRDPDVWEEPMRFKPERFEGGREVPTEKLLPFGMGRRACPGAGLGRRMVGLALASLLQCFDWERMGPDQVDLAEGVGLTMPKLKPLEAMCRPRQIMLEAISTRNVTD</sequence>
<dbReference type="Pfam" id="PF00067">
    <property type="entry name" value="p450"/>
    <property type="match status" value="1"/>
</dbReference>
<reference evidence="8" key="2">
    <citation type="submission" date="2020-08" db="EMBL/GenBank/DDBJ databases">
        <title>Plant Genome Project.</title>
        <authorList>
            <person name="Zhang R.-G."/>
        </authorList>
    </citation>
    <scope>NUCLEOTIDE SEQUENCE</scope>
    <source>
        <strain evidence="8">Huo1</strain>
        <tissue evidence="8">Leaf</tissue>
    </source>
</reference>
<evidence type="ECO:0000313" key="8">
    <source>
        <dbReference type="EMBL" id="KAG6392883.1"/>
    </source>
</evidence>
<evidence type="ECO:0000256" key="4">
    <source>
        <dbReference type="ARBA" id="ARBA00023002"/>
    </source>
</evidence>
<dbReference type="EMBL" id="PNBA02000018">
    <property type="protein sequence ID" value="KAG6392883.1"/>
    <property type="molecule type" value="Genomic_DNA"/>
</dbReference>
<dbReference type="InterPro" id="IPR001128">
    <property type="entry name" value="Cyt_P450"/>
</dbReference>
<dbReference type="PANTHER" id="PTHR47947:SF57">
    <property type="entry name" value="CYTOCHROME P450 81F3-LIKE"/>
    <property type="match status" value="1"/>
</dbReference>
<accession>A0A8X8WEK8</accession>
<protein>
    <submittedName>
        <fullName evidence="8">Uncharacterized protein</fullName>
    </submittedName>
</protein>
<evidence type="ECO:0000256" key="2">
    <source>
        <dbReference type="ARBA" id="ARBA00022617"/>
    </source>
</evidence>
<comment type="similarity">
    <text evidence="1 7">Belongs to the cytochrome P450 family.</text>
</comment>
<evidence type="ECO:0000313" key="9">
    <source>
        <dbReference type="Proteomes" id="UP000298416"/>
    </source>
</evidence>
<dbReference type="PANTHER" id="PTHR47947">
    <property type="entry name" value="CYTOCHROME P450 82C3-RELATED"/>
    <property type="match status" value="1"/>
</dbReference>
<dbReference type="AlphaFoldDB" id="A0A8X8WEK8"/>
<keyword evidence="6 7" id="KW-0503">Monooxygenase</keyword>
<dbReference type="Proteomes" id="UP000298416">
    <property type="component" value="Unassembled WGS sequence"/>
</dbReference>
<dbReference type="InterPro" id="IPR017972">
    <property type="entry name" value="Cyt_P450_CS"/>
</dbReference>
<dbReference type="OrthoDB" id="1055148at2759"/>
<dbReference type="GO" id="GO:0005506">
    <property type="term" value="F:iron ion binding"/>
    <property type="evidence" value="ECO:0007669"/>
    <property type="project" value="InterPro"/>
</dbReference>
<dbReference type="InterPro" id="IPR050651">
    <property type="entry name" value="Plant_Cytochrome_P450_Monoox"/>
</dbReference>
<dbReference type="GO" id="GO:0016705">
    <property type="term" value="F:oxidoreductase activity, acting on paired donors, with incorporation or reduction of molecular oxygen"/>
    <property type="evidence" value="ECO:0007669"/>
    <property type="project" value="InterPro"/>
</dbReference>
<name>A0A8X8WEK8_SALSN</name>
<evidence type="ECO:0000256" key="3">
    <source>
        <dbReference type="ARBA" id="ARBA00022723"/>
    </source>
</evidence>
<reference evidence="8" key="1">
    <citation type="submission" date="2018-01" db="EMBL/GenBank/DDBJ databases">
        <authorList>
            <person name="Mao J.F."/>
        </authorList>
    </citation>
    <scope>NUCLEOTIDE SEQUENCE</scope>
    <source>
        <strain evidence="8">Huo1</strain>
        <tissue evidence="8">Leaf</tissue>
    </source>
</reference>
<evidence type="ECO:0000256" key="1">
    <source>
        <dbReference type="ARBA" id="ARBA00010617"/>
    </source>
</evidence>
<dbReference type="FunFam" id="1.10.630.10:FF:000081">
    <property type="entry name" value="Cytochrome P450 CYP81N5"/>
    <property type="match status" value="1"/>
</dbReference>
<dbReference type="CDD" id="cd20653">
    <property type="entry name" value="CYP81"/>
    <property type="match status" value="1"/>
</dbReference>
<dbReference type="PROSITE" id="PS00086">
    <property type="entry name" value="CYTOCHROME_P450"/>
    <property type="match status" value="1"/>
</dbReference>
<gene>
    <name evidence="8" type="ORF">SASPL_147111</name>
</gene>
<evidence type="ECO:0000256" key="7">
    <source>
        <dbReference type="RuleBase" id="RU000461"/>
    </source>
</evidence>
<keyword evidence="4 7" id="KW-0560">Oxidoreductase</keyword>
<evidence type="ECO:0000256" key="6">
    <source>
        <dbReference type="ARBA" id="ARBA00023033"/>
    </source>
</evidence>
<proteinExistence type="inferred from homology"/>
<keyword evidence="3 7" id="KW-0479">Metal-binding</keyword>
<keyword evidence="2 7" id="KW-0349">Heme</keyword>
<keyword evidence="9" id="KW-1185">Reference proteome</keyword>